<proteinExistence type="predicted"/>
<keyword evidence="1 2" id="KW-0732">Signal</keyword>
<dbReference type="RefSeq" id="XP_007775222.1">
    <property type="nucleotide sequence ID" value="XM_007777032.1"/>
</dbReference>
<organism evidence="3 4">
    <name type="scientific">Coniophora puteana (strain RWD-64-598)</name>
    <name type="common">Brown rot fungus</name>
    <dbReference type="NCBI Taxonomy" id="741705"/>
    <lineage>
        <taxon>Eukaryota</taxon>
        <taxon>Fungi</taxon>
        <taxon>Dikarya</taxon>
        <taxon>Basidiomycota</taxon>
        <taxon>Agaricomycotina</taxon>
        <taxon>Agaricomycetes</taxon>
        <taxon>Agaricomycetidae</taxon>
        <taxon>Boletales</taxon>
        <taxon>Coniophorineae</taxon>
        <taxon>Coniophoraceae</taxon>
        <taxon>Coniophora</taxon>
    </lineage>
</organism>
<dbReference type="SUPFAM" id="SSF50685">
    <property type="entry name" value="Barwin-like endoglucanases"/>
    <property type="match status" value="1"/>
</dbReference>
<feature type="chain" id="PRO_5004444045" evidence="2">
    <location>
        <begin position="20"/>
        <end position="130"/>
    </location>
</feature>
<accession>R7SFU8</accession>
<evidence type="ECO:0000256" key="2">
    <source>
        <dbReference type="SAM" id="SignalP"/>
    </source>
</evidence>
<dbReference type="OrthoDB" id="623670at2759"/>
<protein>
    <submittedName>
        <fullName evidence="3">Plant expansin</fullName>
    </submittedName>
</protein>
<dbReference type="PANTHER" id="PTHR31836:SF28">
    <property type="entry name" value="SRCR DOMAIN-CONTAINING PROTEIN-RELATED"/>
    <property type="match status" value="1"/>
</dbReference>
<dbReference type="Gene3D" id="2.40.40.10">
    <property type="entry name" value="RlpA-like domain"/>
    <property type="match status" value="1"/>
</dbReference>
<sequence>MYSPIALLYLFLAPPAVLASGGLATSNETSLTKRVDHDDQRMTWFDVGLGACGQISTPDQHIYGTGKFCGREITISSGGKNTTAIVVDSCPGCPQYGLDLSVGLFGFFAPTSDGVIYGDWHFDWVGFVPE</sequence>
<reference evidence="4" key="1">
    <citation type="journal article" date="2012" name="Science">
        <title>The Paleozoic origin of enzymatic lignin decomposition reconstructed from 31 fungal genomes.</title>
        <authorList>
            <person name="Floudas D."/>
            <person name="Binder M."/>
            <person name="Riley R."/>
            <person name="Barry K."/>
            <person name="Blanchette R.A."/>
            <person name="Henrissat B."/>
            <person name="Martinez A.T."/>
            <person name="Otillar R."/>
            <person name="Spatafora J.W."/>
            <person name="Yadav J.S."/>
            <person name="Aerts A."/>
            <person name="Benoit I."/>
            <person name="Boyd A."/>
            <person name="Carlson A."/>
            <person name="Copeland A."/>
            <person name="Coutinho P.M."/>
            <person name="de Vries R.P."/>
            <person name="Ferreira P."/>
            <person name="Findley K."/>
            <person name="Foster B."/>
            <person name="Gaskell J."/>
            <person name="Glotzer D."/>
            <person name="Gorecki P."/>
            <person name="Heitman J."/>
            <person name="Hesse C."/>
            <person name="Hori C."/>
            <person name="Igarashi K."/>
            <person name="Jurgens J.A."/>
            <person name="Kallen N."/>
            <person name="Kersten P."/>
            <person name="Kohler A."/>
            <person name="Kuees U."/>
            <person name="Kumar T.K.A."/>
            <person name="Kuo A."/>
            <person name="LaButti K."/>
            <person name="Larrondo L.F."/>
            <person name="Lindquist E."/>
            <person name="Ling A."/>
            <person name="Lombard V."/>
            <person name="Lucas S."/>
            <person name="Lundell T."/>
            <person name="Martin R."/>
            <person name="McLaughlin D.J."/>
            <person name="Morgenstern I."/>
            <person name="Morin E."/>
            <person name="Murat C."/>
            <person name="Nagy L.G."/>
            <person name="Nolan M."/>
            <person name="Ohm R.A."/>
            <person name="Patyshakuliyeva A."/>
            <person name="Rokas A."/>
            <person name="Ruiz-Duenas F.J."/>
            <person name="Sabat G."/>
            <person name="Salamov A."/>
            <person name="Samejima M."/>
            <person name="Schmutz J."/>
            <person name="Slot J.C."/>
            <person name="St John F."/>
            <person name="Stenlid J."/>
            <person name="Sun H."/>
            <person name="Sun S."/>
            <person name="Syed K."/>
            <person name="Tsang A."/>
            <person name="Wiebenga A."/>
            <person name="Young D."/>
            <person name="Pisabarro A."/>
            <person name="Eastwood D.C."/>
            <person name="Martin F."/>
            <person name="Cullen D."/>
            <person name="Grigoriev I.V."/>
            <person name="Hibbett D.S."/>
        </authorList>
    </citation>
    <scope>NUCLEOTIDE SEQUENCE [LARGE SCALE GENOMIC DNA]</scope>
    <source>
        <strain evidence="4">RWD-64-598 SS2</strain>
    </source>
</reference>
<evidence type="ECO:0000313" key="4">
    <source>
        <dbReference type="Proteomes" id="UP000053558"/>
    </source>
</evidence>
<evidence type="ECO:0000256" key="1">
    <source>
        <dbReference type="ARBA" id="ARBA00022729"/>
    </source>
</evidence>
<dbReference type="CDD" id="cd22191">
    <property type="entry name" value="DPBB_RlpA_EXP_N-like"/>
    <property type="match status" value="1"/>
</dbReference>
<dbReference type="InterPro" id="IPR036908">
    <property type="entry name" value="RlpA-like_sf"/>
</dbReference>
<dbReference type="AlphaFoldDB" id="R7SFU8"/>
<dbReference type="KEGG" id="cput:CONPUDRAFT_77901"/>
<dbReference type="EMBL" id="JH711591">
    <property type="protein sequence ID" value="EIW74617.1"/>
    <property type="molecule type" value="Genomic_DNA"/>
</dbReference>
<dbReference type="Proteomes" id="UP000053558">
    <property type="component" value="Unassembled WGS sequence"/>
</dbReference>
<dbReference type="InterPro" id="IPR051477">
    <property type="entry name" value="Expansin_CellWall"/>
</dbReference>
<dbReference type="GeneID" id="19209676"/>
<gene>
    <name evidence="3" type="ORF">CONPUDRAFT_77901</name>
</gene>
<name>R7SFU8_CONPW</name>
<evidence type="ECO:0000313" key="3">
    <source>
        <dbReference type="EMBL" id="EIW74617.1"/>
    </source>
</evidence>
<feature type="signal peptide" evidence="2">
    <location>
        <begin position="1"/>
        <end position="19"/>
    </location>
</feature>
<dbReference type="PANTHER" id="PTHR31836">
    <property type="match status" value="1"/>
</dbReference>
<keyword evidence="4" id="KW-1185">Reference proteome</keyword>